<dbReference type="SMART" id="SM00321">
    <property type="entry name" value="WSC"/>
    <property type="match status" value="1"/>
</dbReference>
<feature type="transmembrane region" description="Helical" evidence="14">
    <location>
        <begin position="3583"/>
        <end position="3601"/>
    </location>
</feature>
<feature type="compositionally biased region" description="Basic residues" evidence="13">
    <location>
        <begin position="4285"/>
        <end position="4299"/>
    </location>
</feature>
<dbReference type="InterPro" id="IPR000434">
    <property type="entry name" value="PC1"/>
</dbReference>
<dbReference type="InterPro" id="IPR022409">
    <property type="entry name" value="PKD/Chitinase_dom"/>
</dbReference>
<keyword evidence="11" id="KW-0966">Cell projection</keyword>
<feature type="domain" description="PKD" evidence="16">
    <location>
        <begin position="116"/>
        <end position="198"/>
    </location>
</feature>
<evidence type="ECO:0000313" key="21">
    <source>
        <dbReference type="Proteomes" id="UP000694580"/>
    </source>
</evidence>
<evidence type="ECO:0000256" key="6">
    <source>
        <dbReference type="ARBA" id="ARBA00022737"/>
    </source>
</evidence>
<feature type="transmembrane region" description="Helical" evidence="14">
    <location>
        <begin position="3227"/>
        <end position="3249"/>
    </location>
</feature>
<dbReference type="FunFam" id="2.60.40.10:FF:001724">
    <property type="entry name" value="Polycystin 1, transient receptor potential channel-interacting"/>
    <property type="match status" value="1"/>
</dbReference>
<feature type="domain" description="PKD" evidence="16">
    <location>
        <begin position="911"/>
        <end position="980"/>
    </location>
</feature>
<feature type="transmembrane region" description="Helical" evidence="14">
    <location>
        <begin position="3847"/>
        <end position="3868"/>
    </location>
</feature>
<feature type="domain" description="PKD" evidence="16">
    <location>
        <begin position="1697"/>
        <end position="1751"/>
    </location>
</feature>
<feature type="domain" description="PKD" evidence="16">
    <location>
        <begin position="1095"/>
        <end position="1152"/>
    </location>
</feature>
<feature type="transmembrane region" description="Helical" evidence="14">
    <location>
        <begin position="2981"/>
        <end position="3001"/>
    </location>
</feature>
<feature type="transmembrane region" description="Helical" evidence="14">
    <location>
        <begin position="3888"/>
        <end position="3908"/>
    </location>
</feature>
<evidence type="ECO:0000256" key="3">
    <source>
        <dbReference type="ARBA" id="ARBA00007200"/>
    </source>
</evidence>
<feature type="region of interest" description="Disordered" evidence="13">
    <location>
        <begin position="4182"/>
        <end position="4313"/>
    </location>
</feature>
<sequence length="4313" mass="476098">MLCHQPAKVSGQPLLNVSLLTCGLNYAGCLQDEHIGGRELVIFTSSTEGNFSREQCNSLCFFEAQRYGGLGEQGECLCSTNSEPNLLSESQCSAACADPQVMKKCGWTVAPDVFQVGLTALFSSSRTSVNSKAVLSVSSSVSPINLFWHFGDQSPQLNTSTPYTIAEHKYALPGHYQARVRVCAAHKEFTASGKVSVTLPPRLELQCPSMVVANQSLVTTLVNWGGVGAEVDWEVLRERDVVARATPPCPPDLVLQGDDSYCFQLVAGEFSWSEARHQCSGRGGELAVVRTEAVRNFLAPHITQERGVWLGLSDIETPGSLSWIDGSDALQGEGGGRDRAMLIPGNVCVSLDNSGLPSSHPCSAKRAYICQFSKLVRVPDAGVFMVGSTIFNTHAPLASPTVIQTSDHGIPAKSVELLLFPSMSFVQHARLASLEFVTQPLNADTQVRFQIYRPLCPSGMQRRLAGCGELCAPIAICQTPDEPFNQTAFRPPSCPPQQQWCPFQRNCLPLSQPCHSTSCFNCSQVDPLPAITVPPIYSLLSEVMFILPPGASTHQLVKEGVEDLLISPGDFIALQHDAGPGSFLHCSRDSSSPWRQSIQVLNSSCWIGNNSILGEADDKQWLHDRVCLLRVLHVGQNKTTLKGSLFSAGLPHPGDYSLEVTSNDPDFPVKASCPIHVVPPLGLSVVYPYRQNGTVFFRPNQTSLLVTVQSQHTAVVRWQGSNETFHFQSSCPLEFVSQVVECREPDHKNQTWFALVDLQLIETADQVLVELTAENEVTTDILTIPAKVELPLWGLQVHPHPNCRVLVSSLASYTVTVAGGTNPTFKWIVDDKSFYTYYNSNFNVIYKNAASYKLTVIAMNHVSNLTEDFIVSVGRMNPMSNITVSGVPSIVTQGSNLTLSVNFSMDISVNATIRWSFGDGGYKVHYIPPHDYLSHYPEFQDQVELTEKIYYVYEQPGVYTLLVSVSNCYENKTQKMDVYVFSILKWEVTINTEPSMLKAGRPAEFEADPGPSPYGIVYTWDFGDNTTKLQGRERRVSHTYINGGVYSVCVSVNNTISSTGNCTNMMVYEEINCLEVMSSAPTELNTPTVITAHLESGNNITWTFDMGDGNVLIGTEPHVRHTYMKDGNYTVNVTATNPVSSQSKFITVQIFVLHVRWLEPTGCIQEDTEVQFHAFVSGNASAYMYEWSFGDGTLNSTGSGTPGILHSYSASGEYLLSLLLSSGVNKVNFYTWICVQPAVTNVSIVPISSHIRLGDEGKFRVIALPEFNYNYIWDFGTDDSQGALHGEEEITFTYRNPGQYLVMVTVWNNISSSNDSVLIEVQKPVGPLMIQHNSSRGSNLAVHQIYMFTASLDSTDVRYFWDFGDGNVLTGRNVTHAYNSSGNFNIHLLGSNAVSNNSSNVVVSVLAPIQGLFINASQVNVPLNISVHFEALKDQGDRVRFSWILCDHCTSIPGSHTMFYTFRSVGTFNVIVTAKNEINTAQANILIFVQRELEGLQIIAEELGERCCYSTNKVLHLQASLREGTNMSFNWNVLKEHDITTVMNFSGRSTELNFSHPGLCEVILKATNLLGQLVVNKTIQFLDPIDDLSLNISPNPVAVNHNAKMTVFASIGSDLRYSWSVDGVLLSQMNNYVPHRFISPGMKHIQANVSNEISNKSISLWVSVQEPITGIRFTASNVTETNFVASGDNITFQGAIQTGTNVSWAWLLPSGTKTGQSITSYSFSNAGMFLITLNASNDVSEKTVSQNFTVQNRIQGLDLKASKSFVALGENVEFTFSIMSGTSVNFILSISGDATVELQNQTYVHQFSRVDTYIVNLTAHNQVSSERKHLQVEVMEPVSRLTIVDCCKGAIPVGVTKTFIAEIHTGNPVTFLWTFDLRHDPDKTSFFGKEVTYTPKDPGTLTIFLRAFNSLHGQNITKIIQVQNVLTSATLEAQPNDTFINKEVVFRVTLGPRYTSAAYHWDFGDGTTVTSNSPSSSFTLSHIYTQPGLYLVRVNASNLVSFILAQVEVNIRVLECEEPEVQVIQAPKLSVWRYQSVLLEANVDLKGCAHYGVQYLWDIFSTPHCHEGKQGSSSRVRLPSELDMHKIQLSVPKMSLRAGNYSIVFSLSYEGVPLRKAACLQLSVMSGRLVPIIEGGTYRVWSKTQDLQLSAEQSYDPNLNLESQSLLTYHWECENTSKGPAHCSTLNFGLGSSGPVLGISGSELEADVEYTFRLTVSKEGMPSESTVQTVLVQSGRIPIVLLECVSCKAQSIYEVSQNSKVYLAGTCSNCQSSHRGRWTAMTQQNETLVLDSTTTTTGSEGMRLVLRQGILRDFESYIFSLRVTDDTMDREGVAYIMLRPNKPPSGGSCSLWASVAGTRVRSLQDKVHFNCTGYTDLDDSPTPLLYSLLVMRCTGSFCEEFCVYKGTSPEHATYLPSGFHSALNRVVVSVTVEDHQGASIIALNKTMEVVLPEVDNNYSSLPHYLSNLTETRLQNLLKQGDSQGVRELSLALITVLNEYEQTRPSAVVTRAERQYRVSVRGNITRALTSLDLNTVNDIQQTSAALAQCTAVSREFVCEECQNSTLNKLESMLEILQTDTKQGTVTPTEIADNILNIMGDLIHQVSQAAAAGIPSDSEDRGPHASLTHPLSSEDHHPLRVAAKAYTLSSELMRILMHSRVLNEEPLILRGAEIAAAGKRADPQSLLCYDSSSSPECQRFSIPRTFNTSLSRAAAAGNTKAGGSGGTGVVQLLFQVEPNPFPFNYVANYTVSTEVASMEFRTENGTQIPISGLDENQAITVAVNNGTGAGLDGVGRPAGSVNVSRCSHVIVRVDTGNSNRQAGIYIQLNLTVVEDGSEEREPDPAIMAYLHSSDWPNEYNCSDRKHISLSMTRGKDLDHRRYTFFVSPVSHDTTLVYYINVTTGCAPNYPALIRLEAGVFSSLCQYFSESAKLWRTDGMAPLAETNASRAVCSTRHLTAFAASLFVPPDAVEFITPVPAGRSLVAVLSCLVGLICYAVAAAILNKLDRLELKRAAVVPLCGKDGLHKYEVQVKTGWSRGAGTTAHIGISLYGRESRSGHRHLDTIGAFARNNLDIFRIATDTNLGNIWKIRIWHDNKGLSPAWFLQYVLVKDLQSGNSYFFLVEEWLSVDNENTDGRVEIEVEASEEAELLDWRRLLSWELQRALCDSHIWLSLWERPRRSPFSGLQRATCCASLLSLSLLANAVWYATVTHGNSSTAVSHLVSLNSETLGVGLVSCLVVYPLYLLTFCLFRLSRSKVLVEQLPPPVDQESLEIDDFLDDSMTGSSLLVLNGIHGETYSEETNIDLPTPSTKSLQRWSVPDLDCPETVSDTSVVGMGLPPRLKRGQGSRYLGVDMAFNTEDEEGVDPHRNKYFTSSDEDLIKRILVDGQLPVSHLCDAQQLFSQPDSDVADLSSILGDKTEVILLQKLSESQPAAAVRREPPKTAFTNHTVVTDVCKPRPLPPWCGRVTLWGNWAGLLLSSSLTMWLGRSMNGGVALMWLISCMASFLSSFCLLEPLKVLCEGLYFALVVGRLRAEQQDVLVELPRVKRMLQRVPRLRPPQGFALAQAREEARKVRMLHNTLKGFLLYMFSLLVVLLLCYTDSASDTQQLQLRTQLQQRFNYSTINSRDTLWTWLSGYLLPQLLDGPTLMYQTGSLLLGTPRLRQIRAPTACPASGYFPGSSWFGCVSRNDTIAWSGQGFELASNWTASSVDNSGVWHWGQVWVYGSGGFVQELSQSLEVSRGLLQNLQKKQWLDPQTRAVFVEFSLYNTNTDLLSVLTFLLEFSGSERALSSLDLKTCRLHRLSQGLDLPLLLTVLLLAFGVVFCVWQGFTVLREGRGYFSRTWNSAGVLSLVLALLVVTLHLSTSALADRQWALLLLQRRSYTSFYGVVQQSQVLTVLMALLLFLLVLKASHQLRFLREWAVFGRALRHSAPDLLAALVAMITLLLAYSYSGHMLFHSVLEEYGSVGSACLYLLAVGGRGLPLHPAGSAPFSGPSLAFHTSFAVLRLGLLWVVTSALLRNYQRARAELYQPAVEMQDYEMVELFLRRLKMWMGLSRVKEFRHNVHFEGMELPRSRSSSTSDCKSLCLPPLDNPEPPPTPDSIDGGSESSWRLASSSPCSLVDTVGLGQAVVVGGSAWRERAETEATLRRVLPTFEALLQQLDRVTQATEELYQTECWLEQAQRRSRSRSWGHERSGGAQRKNSRGDSAGQRRQHHQFPQHKRDPQKPSGTQKCKSARKDKGTSKPDSAPLTPTPPKPCEWSPPTLDSNPPSSLFRHPAHTTTIPTRKRKHKAPPLKNKVHPNPDRPVSGHLKP</sequence>
<dbReference type="InterPro" id="IPR035986">
    <property type="entry name" value="PKD_dom_sf"/>
</dbReference>
<evidence type="ECO:0000256" key="7">
    <source>
        <dbReference type="ARBA" id="ARBA00022989"/>
    </source>
</evidence>
<dbReference type="SMART" id="SM00308">
    <property type="entry name" value="LH2"/>
    <property type="match status" value="1"/>
</dbReference>
<evidence type="ECO:0000256" key="4">
    <source>
        <dbReference type="ARBA" id="ARBA00022475"/>
    </source>
</evidence>
<keyword evidence="21" id="KW-1185">Reference proteome</keyword>
<evidence type="ECO:0000256" key="10">
    <source>
        <dbReference type="ARBA" id="ARBA00023180"/>
    </source>
</evidence>
<dbReference type="Pfam" id="PF20519">
    <property type="entry name" value="Polycystin_dom"/>
    <property type="match status" value="1"/>
</dbReference>
<feature type="domain" description="PKD" evidence="16">
    <location>
        <begin position="1169"/>
        <end position="1242"/>
    </location>
</feature>
<keyword evidence="6" id="KW-0677">Repeat</keyword>
<dbReference type="GO" id="GO:0005929">
    <property type="term" value="C:cilium"/>
    <property type="evidence" value="ECO:0007669"/>
    <property type="project" value="UniProtKB-SubCell"/>
</dbReference>
<evidence type="ECO:0000259" key="17">
    <source>
        <dbReference type="PROSITE" id="PS50095"/>
    </source>
</evidence>
<dbReference type="CDD" id="cd00037">
    <property type="entry name" value="CLECT"/>
    <property type="match status" value="1"/>
</dbReference>
<dbReference type="PRINTS" id="PR00500">
    <property type="entry name" value="POLYCYSTIN1"/>
</dbReference>
<dbReference type="GO" id="GO:0005261">
    <property type="term" value="F:monoatomic cation channel activity"/>
    <property type="evidence" value="ECO:0007669"/>
    <property type="project" value="TreeGrafter"/>
</dbReference>
<name>A0AAY4DRH5_9TELE</name>
<feature type="transmembrane region" description="Helical" evidence="14">
    <location>
        <begin position="3187"/>
        <end position="3207"/>
    </location>
</feature>
<reference evidence="20 21" key="1">
    <citation type="submission" date="2020-06" db="EMBL/GenBank/DDBJ databases">
        <authorList>
            <consortium name="Wellcome Sanger Institute Data Sharing"/>
        </authorList>
    </citation>
    <scope>NUCLEOTIDE SEQUENCE [LARGE SCALE GENOMIC DNA]</scope>
</reference>
<feature type="region of interest" description="Disordered" evidence="13">
    <location>
        <begin position="2607"/>
        <end position="2632"/>
    </location>
</feature>
<keyword evidence="7 14" id="KW-1133">Transmembrane helix</keyword>
<evidence type="ECO:0000256" key="2">
    <source>
        <dbReference type="ARBA" id="ARBA00004651"/>
    </source>
</evidence>
<dbReference type="InterPro" id="IPR001304">
    <property type="entry name" value="C-type_lectin-like"/>
</dbReference>
<dbReference type="NCBIfam" id="TIGR00864">
    <property type="entry name" value="PCC"/>
    <property type="match status" value="1"/>
</dbReference>
<dbReference type="Ensembl" id="ENSDCDT00010058231.1">
    <property type="protein sequence ID" value="ENSDCDP00010047975.1"/>
    <property type="gene ID" value="ENSDCDG00010028879.1"/>
</dbReference>
<evidence type="ECO:0000259" key="19">
    <source>
        <dbReference type="PROSITE" id="PS51212"/>
    </source>
</evidence>
<dbReference type="Pfam" id="PF08016">
    <property type="entry name" value="PKD_channel"/>
    <property type="match status" value="1"/>
</dbReference>
<dbReference type="SUPFAM" id="SSF49299">
    <property type="entry name" value="PKD domain"/>
    <property type="match status" value="11"/>
</dbReference>
<reference evidence="20" key="2">
    <citation type="submission" date="2025-08" db="UniProtKB">
        <authorList>
            <consortium name="Ensembl"/>
        </authorList>
    </citation>
    <scope>IDENTIFICATION</scope>
</reference>
<dbReference type="InterPro" id="IPR002859">
    <property type="entry name" value="PKD/REJ-like"/>
</dbReference>
<feature type="domain" description="WSC" evidence="19">
    <location>
        <begin position="23"/>
        <end position="117"/>
    </location>
</feature>
<dbReference type="InterPro" id="IPR013783">
    <property type="entry name" value="Ig-like_fold"/>
</dbReference>
<dbReference type="Proteomes" id="UP000694580">
    <property type="component" value="Chromosome 3"/>
</dbReference>
<dbReference type="InterPro" id="IPR000203">
    <property type="entry name" value="GPS"/>
</dbReference>
<dbReference type="Pfam" id="PF02010">
    <property type="entry name" value="REJ"/>
    <property type="match status" value="1"/>
</dbReference>
<dbReference type="InterPro" id="IPR013122">
    <property type="entry name" value="PKD1_2_channel"/>
</dbReference>
<reference evidence="20" key="3">
    <citation type="submission" date="2025-09" db="UniProtKB">
        <authorList>
            <consortium name="Ensembl"/>
        </authorList>
    </citation>
    <scope>IDENTIFICATION</scope>
</reference>
<dbReference type="CDD" id="cd00146">
    <property type="entry name" value="PKD"/>
    <property type="match status" value="9"/>
</dbReference>
<feature type="domain" description="PKD" evidence="16">
    <location>
        <begin position="1005"/>
        <end position="1059"/>
    </location>
</feature>
<feature type="compositionally biased region" description="Low complexity" evidence="13">
    <location>
        <begin position="4074"/>
        <end position="4089"/>
    </location>
</feature>
<feature type="compositionally biased region" description="Pro residues" evidence="13">
    <location>
        <begin position="4090"/>
        <end position="4099"/>
    </location>
</feature>
<dbReference type="PROSITE" id="PS50093">
    <property type="entry name" value="PKD"/>
    <property type="match status" value="9"/>
</dbReference>
<dbReference type="InterPro" id="IPR014010">
    <property type="entry name" value="REJ_dom"/>
</dbReference>
<feature type="transmembrane region" description="Helical" evidence="14">
    <location>
        <begin position="3934"/>
        <end position="3951"/>
    </location>
</feature>
<protein>
    <recommendedName>
        <fullName evidence="22">Polycystin-1</fullName>
    </recommendedName>
</protein>
<dbReference type="FunFam" id="2.60.60.20:FF:000012">
    <property type="entry name" value="polycystin-1 isoform X2"/>
    <property type="match status" value="1"/>
</dbReference>
<feature type="domain" description="PKD" evidence="16">
    <location>
        <begin position="1348"/>
        <end position="1412"/>
    </location>
</feature>
<feature type="domain" description="C-type lectin" evidence="15">
    <location>
        <begin position="258"/>
        <end position="371"/>
    </location>
</feature>
<dbReference type="InterPro" id="IPR000601">
    <property type="entry name" value="PKD_dom"/>
</dbReference>
<keyword evidence="8" id="KW-0969">Cilium</keyword>
<dbReference type="InterPro" id="IPR001024">
    <property type="entry name" value="PLAT/LH2_dom"/>
</dbReference>
<dbReference type="InterPro" id="IPR046791">
    <property type="entry name" value="Polycystin_dom"/>
</dbReference>
<dbReference type="PROSITE" id="PS50041">
    <property type="entry name" value="C_TYPE_LECTIN_2"/>
    <property type="match status" value="1"/>
</dbReference>
<feature type="domain" description="PKD" evidence="16">
    <location>
        <begin position="1265"/>
        <end position="1328"/>
    </location>
</feature>
<dbReference type="SUPFAM" id="SSF56436">
    <property type="entry name" value="C-type lectin-like"/>
    <property type="match status" value="1"/>
</dbReference>
<evidence type="ECO:0000256" key="9">
    <source>
        <dbReference type="ARBA" id="ARBA00023136"/>
    </source>
</evidence>
<feature type="transmembrane region" description="Helical" evidence="14">
    <location>
        <begin position="3996"/>
        <end position="4018"/>
    </location>
</feature>
<evidence type="ECO:0000259" key="15">
    <source>
        <dbReference type="PROSITE" id="PS50041"/>
    </source>
</evidence>
<dbReference type="Gene3D" id="2.60.60.20">
    <property type="entry name" value="PLAT/LH2 domain"/>
    <property type="match status" value="1"/>
</dbReference>
<evidence type="ECO:0000256" key="12">
    <source>
        <dbReference type="PROSITE-ProRule" id="PRU00152"/>
    </source>
</evidence>
<dbReference type="InterPro" id="IPR016186">
    <property type="entry name" value="C-type_lectin-like/link_sf"/>
</dbReference>
<dbReference type="InterPro" id="IPR006228">
    <property type="entry name" value="Polycystin_cat"/>
</dbReference>
<feature type="domain" description="PLAT" evidence="17">
    <location>
        <begin position="3024"/>
        <end position="3139"/>
    </location>
</feature>
<dbReference type="Pfam" id="PF00801">
    <property type="entry name" value="PKD"/>
    <property type="match status" value="10"/>
</dbReference>
<comment type="subcellular location">
    <subcellularLocation>
        <location evidence="2">Cell membrane</location>
        <topology evidence="2">Multi-pass membrane protein</topology>
    </subcellularLocation>
    <subcellularLocation>
        <location evidence="1">Cell projection</location>
        <location evidence="1">Cilium</location>
    </subcellularLocation>
</comment>
<evidence type="ECO:0008006" key="22">
    <source>
        <dbReference type="Google" id="ProtNLM"/>
    </source>
</evidence>
<evidence type="ECO:0000256" key="8">
    <source>
        <dbReference type="ARBA" id="ARBA00023069"/>
    </source>
</evidence>
<dbReference type="SMART" id="SM00089">
    <property type="entry name" value="PKD"/>
    <property type="match status" value="15"/>
</dbReference>
<dbReference type="PROSITE" id="PS51111">
    <property type="entry name" value="REJ"/>
    <property type="match status" value="1"/>
</dbReference>
<keyword evidence="9 14" id="KW-0472">Membrane</keyword>
<dbReference type="InterPro" id="IPR016187">
    <property type="entry name" value="CTDL_fold"/>
</dbReference>
<feature type="domain" description="REJ" evidence="18">
    <location>
        <begin position="2016"/>
        <end position="2727"/>
    </location>
</feature>
<dbReference type="GO" id="GO:0006816">
    <property type="term" value="P:calcium ion transport"/>
    <property type="evidence" value="ECO:0007669"/>
    <property type="project" value="TreeGrafter"/>
</dbReference>
<dbReference type="SUPFAM" id="SSF49723">
    <property type="entry name" value="Lipase/lipooxygenase domain (PLAT/LH2 domain)"/>
    <property type="match status" value="1"/>
</dbReference>
<evidence type="ECO:0000259" key="18">
    <source>
        <dbReference type="PROSITE" id="PS51111"/>
    </source>
</evidence>
<evidence type="ECO:0000256" key="5">
    <source>
        <dbReference type="ARBA" id="ARBA00022692"/>
    </source>
</evidence>
<keyword evidence="10" id="KW-0325">Glycoprotein</keyword>
<evidence type="ECO:0000256" key="13">
    <source>
        <dbReference type="SAM" id="MobiDB-lite"/>
    </source>
</evidence>
<evidence type="ECO:0000256" key="11">
    <source>
        <dbReference type="ARBA" id="ARBA00023273"/>
    </source>
</evidence>
<keyword evidence="4" id="KW-1003">Cell membrane</keyword>
<comment type="similarity">
    <text evidence="3">Belongs to the polycystin family.</text>
</comment>
<accession>A0AAY4DRH5</accession>
<dbReference type="InterPro" id="IPR042060">
    <property type="entry name" value="PLAT_polycystin1"/>
</dbReference>
<dbReference type="GO" id="GO:0005886">
    <property type="term" value="C:plasma membrane"/>
    <property type="evidence" value="ECO:0007669"/>
    <property type="project" value="UniProtKB-SubCell"/>
</dbReference>
<dbReference type="SMART" id="SM00303">
    <property type="entry name" value="GPS"/>
    <property type="match status" value="1"/>
</dbReference>
<evidence type="ECO:0000256" key="1">
    <source>
        <dbReference type="ARBA" id="ARBA00004138"/>
    </source>
</evidence>
<dbReference type="PROSITE" id="PS50095">
    <property type="entry name" value="PLAT"/>
    <property type="match status" value="1"/>
</dbReference>
<dbReference type="Pfam" id="PF00059">
    <property type="entry name" value="Lectin_C"/>
    <property type="match status" value="1"/>
</dbReference>
<evidence type="ECO:0000259" key="16">
    <source>
        <dbReference type="PROSITE" id="PS50093"/>
    </source>
</evidence>
<dbReference type="GeneTree" id="ENSGT00940000167012"/>
<dbReference type="InterPro" id="IPR002889">
    <property type="entry name" value="WSC_carb-bd"/>
</dbReference>
<comment type="caution">
    <text evidence="12">Lacks conserved residue(s) required for the propagation of feature annotation.</text>
</comment>
<organism evidence="20 21">
    <name type="scientific">Denticeps clupeoides</name>
    <name type="common">denticle herring</name>
    <dbReference type="NCBI Taxonomy" id="299321"/>
    <lineage>
        <taxon>Eukaryota</taxon>
        <taxon>Metazoa</taxon>
        <taxon>Chordata</taxon>
        <taxon>Craniata</taxon>
        <taxon>Vertebrata</taxon>
        <taxon>Euteleostomi</taxon>
        <taxon>Actinopterygii</taxon>
        <taxon>Neopterygii</taxon>
        <taxon>Teleostei</taxon>
        <taxon>Clupei</taxon>
        <taxon>Clupeiformes</taxon>
        <taxon>Denticipitoidei</taxon>
        <taxon>Denticipitidae</taxon>
        <taxon>Denticeps</taxon>
    </lineage>
</organism>
<dbReference type="Gene3D" id="2.60.40.10">
    <property type="entry name" value="Immunoglobulins"/>
    <property type="match status" value="8"/>
</dbReference>
<dbReference type="CDD" id="cd01752">
    <property type="entry name" value="PLAT_polycystin"/>
    <property type="match status" value="1"/>
</dbReference>
<dbReference type="InterPro" id="IPR036392">
    <property type="entry name" value="PLAT/LH2_dom_sf"/>
</dbReference>
<dbReference type="Pfam" id="PF01477">
    <property type="entry name" value="PLAT"/>
    <property type="match status" value="1"/>
</dbReference>
<dbReference type="FunFam" id="2.60.40.10:FF:002088">
    <property type="entry name" value="Polycystic kidney disease 1a"/>
    <property type="match status" value="1"/>
</dbReference>
<evidence type="ECO:0000256" key="14">
    <source>
        <dbReference type="SAM" id="Phobius"/>
    </source>
</evidence>
<feature type="transmembrane region" description="Helical" evidence="14">
    <location>
        <begin position="3492"/>
        <end position="3512"/>
    </location>
</feature>
<feature type="region of interest" description="Disordered" evidence="13">
    <location>
        <begin position="4072"/>
        <end position="4113"/>
    </location>
</feature>
<dbReference type="SMART" id="SM00034">
    <property type="entry name" value="CLECT"/>
    <property type="match status" value="1"/>
</dbReference>
<feature type="transmembrane region" description="Helical" evidence="14">
    <location>
        <begin position="3808"/>
        <end position="3826"/>
    </location>
</feature>
<keyword evidence="5 14" id="KW-0812">Transmembrane</keyword>
<proteinExistence type="inferred from homology"/>
<dbReference type="PANTHER" id="PTHR46730">
    <property type="entry name" value="POLYCYSTIN-1"/>
    <property type="match status" value="1"/>
</dbReference>
<evidence type="ECO:0000313" key="20">
    <source>
        <dbReference type="Ensembl" id="ENSDCDP00010047975.1"/>
    </source>
</evidence>
<dbReference type="Gene3D" id="3.10.100.10">
    <property type="entry name" value="Mannose-Binding Protein A, subunit A"/>
    <property type="match status" value="1"/>
</dbReference>
<gene>
    <name evidence="20" type="primary">pkd1a</name>
</gene>
<dbReference type="PROSITE" id="PS51212">
    <property type="entry name" value="WSC"/>
    <property type="match status" value="1"/>
</dbReference>
<feature type="domain" description="PKD" evidence="16">
    <location>
        <begin position="1955"/>
        <end position="2013"/>
    </location>
</feature>
<dbReference type="PANTHER" id="PTHR46730:SF3">
    <property type="entry name" value="POLYCYSTIN-1"/>
    <property type="match status" value="1"/>
</dbReference>